<feature type="domain" description="Strictosidine synthase conserved region" evidence="7">
    <location>
        <begin position="141"/>
        <end position="228"/>
    </location>
</feature>
<dbReference type="SUPFAM" id="SSF63829">
    <property type="entry name" value="Calcium-dependent phosphotriesterase"/>
    <property type="match status" value="1"/>
</dbReference>
<proteinExistence type="inferred from homology"/>
<evidence type="ECO:0000259" key="7">
    <source>
        <dbReference type="Pfam" id="PF03088"/>
    </source>
</evidence>
<evidence type="ECO:0000256" key="2">
    <source>
        <dbReference type="ARBA" id="ARBA00009191"/>
    </source>
</evidence>
<dbReference type="EMBL" id="JAUJYO010000015">
    <property type="protein sequence ID" value="KAK1296753.1"/>
    <property type="molecule type" value="Genomic_DNA"/>
</dbReference>
<keyword evidence="5" id="KW-0325">Glycoprotein</keyword>
<protein>
    <submittedName>
        <fullName evidence="8">Strictosidine synthase 1</fullName>
    </submittedName>
</protein>
<evidence type="ECO:0000256" key="3">
    <source>
        <dbReference type="ARBA" id="ARBA00022554"/>
    </source>
</evidence>
<dbReference type="GO" id="GO:0012505">
    <property type="term" value="C:endomembrane system"/>
    <property type="evidence" value="ECO:0007669"/>
    <property type="project" value="TreeGrafter"/>
</dbReference>
<dbReference type="AlphaFoldDB" id="A0AAV9D9C6"/>
<dbReference type="InterPro" id="IPR011042">
    <property type="entry name" value="6-blade_b-propeller_TolB-like"/>
</dbReference>
<dbReference type="InterPro" id="IPR018119">
    <property type="entry name" value="Strictosidine_synth_cons-reg"/>
</dbReference>
<dbReference type="PANTHER" id="PTHR10426">
    <property type="entry name" value="STRICTOSIDINE SYNTHASE-RELATED"/>
    <property type="match status" value="1"/>
</dbReference>
<gene>
    <name evidence="8" type="primary">SS1</name>
    <name evidence="8" type="ORF">QJS10_CPB15g00970</name>
</gene>
<dbReference type="GO" id="GO:0005773">
    <property type="term" value="C:vacuole"/>
    <property type="evidence" value="ECO:0007669"/>
    <property type="project" value="UniProtKB-SubCell"/>
</dbReference>
<evidence type="ECO:0000256" key="5">
    <source>
        <dbReference type="ARBA" id="ARBA00023180"/>
    </source>
</evidence>
<feature type="chain" id="PRO_5043485461" evidence="6">
    <location>
        <begin position="23"/>
        <end position="320"/>
    </location>
</feature>
<keyword evidence="3" id="KW-0926">Vacuole</keyword>
<accession>A0AAV9D9C6</accession>
<dbReference type="Pfam" id="PF20067">
    <property type="entry name" value="SSL_N"/>
    <property type="match status" value="1"/>
</dbReference>
<keyword evidence="4 6" id="KW-0732">Signal</keyword>
<dbReference type="Gene3D" id="2.120.10.30">
    <property type="entry name" value="TolB, C-terminal domain"/>
    <property type="match status" value="1"/>
</dbReference>
<dbReference type="Proteomes" id="UP001180020">
    <property type="component" value="Unassembled WGS sequence"/>
</dbReference>
<dbReference type="GO" id="GO:0016787">
    <property type="term" value="F:hydrolase activity"/>
    <property type="evidence" value="ECO:0007669"/>
    <property type="project" value="TreeGrafter"/>
</dbReference>
<comment type="similarity">
    <text evidence="2">Belongs to the strictosidine synthase family.</text>
</comment>
<comment type="caution">
    <text evidence="8">The sequence shown here is derived from an EMBL/GenBank/DDBJ whole genome shotgun (WGS) entry which is preliminary data.</text>
</comment>
<reference evidence="8" key="2">
    <citation type="submission" date="2023-06" db="EMBL/GenBank/DDBJ databases">
        <authorList>
            <person name="Ma L."/>
            <person name="Liu K.-W."/>
            <person name="Li Z."/>
            <person name="Hsiao Y.-Y."/>
            <person name="Qi Y."/>
            <person name="Fu T."/>
            <person name="Tang G."/>
            <person name="Zhang D."/>
            <person name="Sun W.-H."/>
            <person name="Liu D.-K."/>
            <person name="Li Y."/>
            <person name="Chen G.-Z."/>
            <person name="Liu X.-D."/>
            <person name="Liao X.-Y."/>
            <person name="Jiang Y.-T."/>
            <person name="Yu X."/>
            <person name="Hao Y."/>
            <person name="Huang J."/>
            <person name="Zhao X.-W."/>
            <person name="Ke S."/>
            <person name="Chen Y.-Y."/>
            <person name="Wu W.-L."/>
            <person name="Hsu J.-L."/>
            <person name="Lin Y.-F."/>
            <person name="Huang M.-D."/>
            <person name="Li C.-Y."/>
            <person name="Huang L."/>
            <person name="Wang Z.-W."/>
            <person name="Zhao X."/>
            <person name="Zhong W.-Y."/>
            <person name="Peng D.-H."/>
            <person name="Ahmad S."/>
            <person name="Lan S."/>
            <person name="Zhang J.-S."/>
            <person name="Tsai W.-C."/>
            <person name="Van De Peer Y."/>
            <person name="Liu Z.-J."/>
        </authorList>
    </citation>
    <scope>NUCLEOTIDE SEQUENCE</scope>
    <source>
        <strain evidence="8">CP</strain>
        <tissue evidence="8">Leaves</tissue>
    </source>
</reference>
<dbReference type="PANTHER" id="PTHR10426:SF86">
    <property type="entry name" value="PROTEIN STRICTOSIDINE SYNTHASE-LIKE 10-LIKE"/>
    <property type="match status" value="1"/>
</dbReference>
<comment type="subcellular location">
    <subcellularLocation>
        <location evidence="1">Vacuole</location>
    </subcellularLocation>
</comment>
<feature type="signal peptide" evidence="6">
    <location>
        <begin position="1"/>
        <end position="22"/>
    </location>
</feature>
<dbReference type="Pfam" id="PF03088">
    <property type="entry name" value="Str_synth"/>
    <property type="match status" value="1"/>
</dbReference>
<evidence type="ECO:0000256" key="1">
    <source>
        <dbReference type="ARBA" id="ARBA00004116"/>
    </source>
</evidence>
<evidence type="ECO:0000256" key="4">
    <source>
        <dbReference type="ARBA" id="ARBA00022729"/>
    </source>
</evidence>
<keyword evidence="9" id="KW-1185">Reference proteome</keyword>
<reference evidence="8" key="1">
    <citation type="journal article" date="2023" name="Nat. Commun.">
        <title>Diploid and tetraploid genomes of Acorus and the evolution of monocots.</title>
        <authorList>
            <person name="Ma L."/>
            <person name="Liu K.W."/>
            <person name="Li Z."/>
            <person name="Hsiao Y.Y."/>
            <person name="Qi Y."/>
            <person name="Fu T."/>
            <person name="Tang G.D."/>
            <person name="Zhang D."/>
            <person name="Sun W.H."/>
            <person name="Liu D.K."/>
            <person name="Li Y."/>
            <person name="Chen G.Z."/>
            <person name="Liu X.D."/>
            <person name="Liao X.Y."/>
            <person name="Jiang Y.T."/>
            <person name="Yu X."/>
            <person name="Hao Y."/>
            <person name="Huang J."/>
            <person name="Zhao X.W."/>
            <person name="Ke S."/>
            <person name="Chen Y.Y."/>
            <person name="Wu W.L."/>
            <person name="Hsu J.L."/>
            <person name="Lin Y.F."/>
            <person name="Huang M.D."/>
            <person name="Li C.Y."/>
            <person name="Huang L."/>
            <person name="Wang Z.W."/>
            <person name="Zhao X."/>
            <person name="Zhong W.Y."/>
            <person name="Peng D.H."/>
            <person name="Ahmad S."/>
            <person name="Lan S."/>
            <person name="Zhang J.S."/>
            <person name="Tsai W.C."/>
            <person name="Van de Peer Y."/>
            <person name="Liu Z.J."/>
        </authorList>
    </citation>
    <scope>NUCLEOTIDE SEQUENCE</scope>
    <source>
        <strain evidence="8">CP</strain>
    </source>
</reference>
<evidence type="ECO:0000313" key="8">
    <source>
        <dbReference type="EMBL" id="KAK1296753.1"/>
    </source>
</evidence>
<dbReference type="FunFam" id="2.120.10.30:FF:000032">
    <property type="entry name" value="Protein STRICTOSIDINE SYNTHASE-LIKE 13"/>
    <property type="match status" value="1"/>
</dbReference>
<evidence type="ECO:0000313" key="9">
    <source>
        <dbReference type="Proteomes" id="UP001180020"/>
    </source>
</evidence>
<organism evidence="8 9">
    <name type="scientific">Acorus calamus</name>
    <name type="common">Sweet flag</name>
    <dbReference type="NCBI Taxonomy" id="4465"/>
    <lineage>
        <taxon>Eukaryota</taxon>
        <taxon>Viridiplantae</taxon>
        <taxon>Streptophyta</taxon>
        <taxon>Embryophyta</taxon>
        <taxon>Tracheophyta</taxon>
        <taxon>Spermatophyta</taxon>
        <taxon>Magnoliopsida</taxon>
        <taxon>Liliopsida</taxon>
        <taxon>Acoraceae</taxon>
        <taxon>Acorus</taxon>
    </lineage>
</organism>
<name>A0AAV9D9C6_ACOCL</name>
<evidence type="ECO:0000256" key="6">
    <source>
        <dbReference type="SAM" id="SignalP"/>
    </source>
</evidence>
<sequence>MAVKSVYLVLFMFVTLFHYTQAISIPLPSGAGPESLVFDQSGRGPYTGISDGRIIRWNGLYSGGWDDFATASPHWTKDCIGSINRSLEHKCGRPLGLQINEKSGDIYIADAYYGLMVVGPNGGMAQQLASSAEGVPFRFTNGLDIDQENGDIYFTDTSSRYDRSEYEMAMLTRDATGRLMKYDPRTKQVSVLMRGLAFSNGVALSQDKSYLLVTETTLFRIQKYWLSGTRKGTSEILMVLPGTPDNITKTRNGEFLVAVNSPSAHALAMRIDGEGRIIEVLDVTFISQTISEVHEHDRRSAIIWATVLKYGRQKVRRVKL</sequence>